<organism evidence="2 3">
    <name type="scientific">Clavelina lepadiformis</name>
    <name type="common">Light-bulb sea squirt</name>
    <name type="synonym">Ascidia lepadiformis</name>
    <dbReference type="NCBI Taxonomy" id="159417"/>
    <lineage>
        <taxon>Eukaryota</taxon>
        <taxon>Metazoa</taxon>
        <taxon>Chordata</taxon>
        <taxon>Tunicata</taxon>
        <taxon>Ascidiacea</taxon>
        <taxon>Aplousobranchia</taxon>
        <taxon>Clavelinidae</taxon>
        <taxon>Clavelina</taxon>
    </lineage>
</organism>
<protein>
    <submittedName>
        <fullName evidence="2">Uncharacterized protein</fullName>
    </submittedName>
</protein>
<feature type="region of interest" description="Disordered" evidence="1">
    <location>
        <begin position="1"/>
        <end position="23"/>
    </location>
</feature>
<comment type="caution">
    <text evidence="2">The sequence shown here is derived from an EMBL/GenBank/DDBJ whole genome shotgun (WGS) entry which is preliminary data.</text>
</comment>
<evidence type="ECO:0000313" key="2">
    <source>
        <dbReference type="EMBL" id="CAK8678026.1"/>
    </source>
</evidence>
<accession>A0ABP0FEE0</accession>
<name>A0ABP0FEE0_CLALP</name>
<dbReference type="EMBL" id="CAWYQH010000046">
    <property type="protein sequence ID" value="CAK8678026.1"/>
    <property type="molecule type" value="Genomic_DNA"/>
</dbReference>
<keyword evidence="3" id="KW-1185">Reference proteome</keyword>
<gene>
    <name evidence="2" type="ORF">CVLEPA_LOCUS7986</name>
</gene>
<feature type="compositionally biased region" description="Basic and acidic residues" evidence="1">
    <location>
        <begin position="14"/>
        <end position="23"/>
    </location>
</feature>
<dbReference type="Proteomes" id="UP001642483">
    <property type="component" value="Unassembled WGS sequence"/>
</dbReference>
<proteinExistence type="predicted"/>
<feature type="region of interest" description="Disordered" evidence="1">
    <location>
        <begin position="76"/>
        <end position="102"/>
    </location>
</feature>
<evidence type="ECO:0000313" key="3">
    <source>
        <dbReference type="Proteomes" id="UP001642483"/>
    </source>
</evidence>
<sequence length="178" mass="19545">MSSQALSHGIQSTETKEPRVAHPNLHIDADVSSEKFIKKYRVTSLVVEQLDEDTSADFLEVRKSSHDDAENIASLSAHGDAPSISPNFAEARGGSPYHNQPRTTDNIALQLVGKTRQDFSSNPYPNNDVTSHLDFSISQRGLSVSTSGVLGQFPYAITDEKIKIEFLEDPTEALLAYK</sequence>
<evidence type="ECO:0000256" key="1">
    <source>
        <dbReference type="SAM" id="MobiDB-lite"/>
    </source>
</evidence>
<reference evidence="2 3" key="1">
    <citation type="submission" date="2024-02" db="EMBL/GenBank/DDBJ databases">
        <authorList>
            <person name="Daric V."/>
            <person name="Darras S."/>
        </authorList>
    </citation>
    <scope>NUCLEOTIDE SEQUENCE [LARGE SCALE GENOMIC DNA]</scope>
</reference>
<feature type="compositionally biased region" description="Polar residues" evidence="1">
    <location>
        <begin position="1"/>
        <end position="13"/>
    </location>
</feature>